<keyword evidence="2" id="KW-1185">Reference proteome</keyword>
<organism evidence="1 2">
    <name type="scientific">Clunio marinus</name>
    <dbReference type="NCBI Taxonomy" id="568069"/>
    <lineage>
        <taxon>Eukaryota</taxon>
        <taxon>Metazoa</taxon>
        <taxon>Ecdysozoa</taxon>
        <taxon>Arthropoda</taxon>
        <taxon>Hexapoda</taxon>
        <taxon>Insecta</taxon>
        <taxon>Pterygota</taxon>
        <taxon>Neoptera</taxon>
        <taxon>Endopterygota</taxon>
        <taxon>Diptera</taxon>
        <taxon>Nematocera</taxon>
        <taxon>Chironomoidea</taxon>
        <taxon>Chironomidae</taxon>
        <taxon>Clunio</taxon>
    </lineage>
</organism>
<reference evidence="1 2" key="1">
    <citation type="submission" date="2015-04" db="EMBL/GenBank/DDBJ databases">
        <authorList>
            <person name="Syromyatnikov M.Y."/>
            <person name="Popov V.N."/>
        </authorList>
    </citation>
    <scope>NUCLEOTIDE SEQUENCE [LARGE SCALE GENOMIC DNA]</scope>
</reference>
<evidence type="ECO:0000313" key="1">
    <source>
        <dbReference type="EMBL" id="CRK97889.1"/>
    </source>
</evidence>
<proteinExistence type="predicted"/>
<sequence>MLMSFFTRKSKGEVEAKVSHLFPRQHSEMDAHEYVSPEPAKNILTTGFNLINLSDIQCKRLLNMLLPHQSIKSLESYSRLFM</sequence>
<dbReference type="Proteomes" id="UP000183832">
    <property type="component" value="Unassembled WGS sequence"/>
</dbReference>
<name>A0A1J1IHG7_9DIPT</name>
<evidence type="ECO:0000313" key="2">
    <source>
        <dbReference type="Proteomes" id="UP000183832"/>
    </source>
</evidence>
<gene>
    <name evidence="1" type="ORF">CLUMA_CG011264</name>
</gene>
<protein>
    <submittedName>
        <fullName evidence="1">CLUMA_CG011264, isoform A</fullName>
    </submittedName>
</protein>
<dbReference type="AlphaFoldDB" id="A0A1J1IHG7"/>
<accession>A0A1J1IHG7</accession>
<dbReference type="EMBL" id="CVRI01000047">
    <property type="protein sequence ID" value="CRK97889.1"/>
    <property type="molecule type" value="Genomic_DNA"/>
</dbReference>